<dbReference type="Gene3D" id="3.40.50.620">
    <property type="entry name" value="HUPs"/>
    <property type="match status" value="1"/>
</dbReference>
<organism evidence="14 15">
    <name type="scientific">Weissella viridescens</name>
    <name type="common">Lactobacillus viridescens</name>
    <dbReference type="NCBI Taxonomy" id="1629"/>
    <lineage>
        <taxon>Bacteria</taxon>
        <taxon>Bacillati</taxon>
        <taxon>Bacillota</taxon>
        <taxon>Bacilli</taxon>
        <taxon>Lactobacillales</taxon>
        <taxon>Lactobacillaceae</taxon>
        <taxon>Weissella</taxon>
    </lineage>
</organism>
<dbReference type="PANTHER" id="PTHR43311">
    <property type="entry name" value="GLUTAMATE--TRNA LIGASE"/>
    <property type="match status" value="1"/>
</dbReference>
<accession>A0A0R2HAG7</accession>
<keyword evidence="4 11" id="KW-0963">Cytoplasm</keyword>
<feature type="binding site" evidence="11">
    <location>
        <position position="277"/>
    </location>
    <ligand>
        <name>ATP</name>
        <dbReference type="ChEBI" id="CHEBI:30616"/>
    </ligand>
</feature>
<dbReference type="GO" id="GO:0008270">
    <property type="term" value="F:zinc ion binding"/>
    <property type="evidence" value="ECO:0007669"/>
    <property type="project" value="InterPro"/>
</dbReference>
<evidence type="ECO:0000256" key="6">
    <source>
        <dbReference type="ARBA" id="ARBA00022741"/>
    </source>
</evidence>
<dbReference type="GO" id="GO:0005829">
    <property type="term" value="C:cytosol"/>
    <property type="evidence" value="ECO:0007669"/>
    <property type="project" value="TreeGrafter"/>
</dbReference>
<evidence type="ECO:0000256" key="8">
    <source>
        <dbReference type="ARBA" id="ARBA00022917"/>
    </source>
</evidence>
<evidence type="ECO:0000256" key="4">
    <source>
        <dbReference type="ARBA" id="ARBA00022490"/>
    </source>
</evidence>
<dbReference type="SUPFAM" id="SSF48163">
    <property type="entry name" value="An anticodon-binding domain of class I aminoacyl-tRNA synthetases"/>
    <property type="match status" value="1"/>
</dbReference>
<evidence type="ECO:0000256" key="2">
    <source>
        <dbReference type="ARBA" id="ARBA00007894"/>
    </source>
</evidence>
<dbReference type="InterPro" id="IPR020058">
    <property type="entry name" value="Glu/Gln-tRNA-synth_Ib_cat-dom"/>
</dbReference>
<dbReference type="GO" id="GO:0000049">
    <property type="term" value="F:tRNA binding"/>
    <property type="evidence" value="ECO:0007669"/>
    <property type="project" value="InterPro"/>
</dbReference>
<dbReference type="InterPro" id="IPR045462">
    <property type="entry name" value="aa-tRNA-synth_I_cd-bd"/>
</dbReference>
<keyword evidence="8 11" id="KW-0648">Protein biosynthesis</keyword>
<dbReference type="Pfam" id="PF19269">
    <property type="entry name" value="Anticodon_2"/>
    <property type="match status" value="1"/>
</dbReference>
<comment type="caution">
    <text evidence="11">Lacks conserved residue(s) required for the propagation of feature annotation.</text>
</comment>
<keyword evidence="9 11" id="KW-0030">Aminoacyl-tRNA synthetase</keyword>
<comment type="subunit">
    <text evidence="3 11">Monomer.</text>
</comment>
<evidence type="ECO:0000256" key="1">
    <source>
        <dbReference type="ARBA" id="ARBA00004496"/>
    </source>
</evidence>
<dbReference type="InterPro" id="IPR004527">
    <property type="entry name" value="Glu-tRNA-ligase_bac/mito"/>
</dbReference>
<evidence type="ECO:0000259" key="13">
    <source>
        <dbReference type="Pfam" id="PF19269"/>
    </source>
</evidence>
<dbReference type="InterPro" id="IPR020751">
    <property type="entry name" value="aa-tRNA-synth_I_codon-bd_sub2"/>
</dbReference>
<comment type="function">
    <text evidence="11">Catalyzes the attachment of glutamate to tRNA(Glu) in a two-step reaction: glutamate is first activated by ATP to form Glu-AMP and then transferred to the acceptor end of tRNA(Glu).</text>
</comment>
<dbReference type="InterPro" id="IPR049940">
    <property type="entry name" value="GluQ/Sye"/>
</dbReference>
<dbReference type="EC" id="6.1.1.17" evidence="11"/>
<sequence>MTKQEKIKESVTMTETTEKKVRVRYAPSPTGHLHIGNARTALFNWLYARHYNGEFVVRIEDTDQTRNIADGERSQLDNLAWLGLDWDESPANPGEYGPYRQSERLDIYKPLIQDLLDRGLAYKSYKTAEELQAEREAQQAAKQAPHYVYEYADMTDEEIVAAQAEAEAKGLPAVVRLHVPENKVYAWDDIVKGHVEINSDTVGGDWVIQKADGMPTYNFAVVVDDHMMEISHVLRGDDHVSNTPKQLMIYEAFGWEAPVFGHMSLIINAETGKKLSKRDETILQFIEQYRELGYLPEAMLNFIALLGWSPVGEKEIFTKKQLVKQFDEKRLSKSPAKFDNKKLEWINNEWIKTGDQDMVFDKMMQQLVKSELVDPAELTPEKMQWLRSVMNVYMDGVSYTAQIVDLIKPVFFTMPGPTAIPDSQKEWMKGDDVPLLLAKFSEKLTALPIFDAYNILNAVREIQAETGVRGRELWNPLRIATTRQEQGPNLGSLLELLGREQTLANIKEFY</sequence>
<evidence type="ECO:0000259" key="12">
    <source>
        <dbReference type="Pfam" id="PF00749"/>
    </source>
</evidence>
<evidence type="ECO:0000256" key="3">
    <source>
        <dbReference type="ARBA" id="ARBA00011245"/>
    </source>
</evidence>
<comment type="subcellular location">
    <subcellularLocation>
        <location evidence="1 11">Cytoplasm</location>
    </subcellularLocation>
</comment>
<dbReference type="GO" id="GO:0006424">
    <property type="term" value="P:glutamyl-tRNA aminoacylation"/>
    <property type="evidence" value="ECO:0007669"/>
    <property type="project" value="UniProtKB-UniRule"/>
</dbReference>
<dbReference type="Pfam" id="PF00749">
    <property type="entry name" value="tRNA-synt_1c"/>
    <property type="match status" value="1"/>
</dbReference>
<evidence type="ECO:0000256" key="5">
    <source>
        <dbReference type="ARBA" id="ARBA00022598"/>
    </source>
</evidence>
<dbReference type="NCBIfam" id="TIGR00464">
    <property type="entry name" value="gltX_bact"/>
    <property type="match status" value="1"/>
</dbReference>
<dbReference type="FunFam" id="3.40.50.620:FF:000007">
    <property type="entry name" value="Glutamate--tRNA ligase"/>
    <property type="match status" value="1"/>
</dbReference>
<dbReference type="PANTHER" id="PTHR43311:SF2">
    <property type="entry name" value="GLUTAMATE--TRNA LIGASE, MITOCHONDRIAL-RELATED"/>
    <property type="match status" value="1"/>
</dbReference>
<feature type="short sequence motif" description="'HIGH' region" evidence="11">
    <location>
        <begin position="27"/>
        <end position="37"/>
    </location>
</feature>
<feature type="domain" description="Aminoacyl-tRNA synthetase class I anticodon-binding" evidence="13">
    <location>
        <begin position="372"/>
        <end position="508"/>
    </location>
</feature>
<dbReference type="HAMAP" id="MF_00022">
    <property type="entry name" value="Glu_tRNA_synth_type1"/>
    <property type="match status" value="1"/>
</dbReference>
<evidence type="ECO:0000256" key="11">
    <source>
        <dbReference type="HAMAP-Rule" id="MF_00022"/>
    </source>
</evidence>
<dbReference type="InterPro" id="IPR008925">
    <property type="entry name" value="aa_tRNA-synth_I_cd-bd_sf"/>
</dbReference>
<comment type="catalytic activity">
    <reaction evidence="10 11">
        <text>tRNA(Glu) + L-glutamate + ATP = L-glutamyl-tRNA(Glu) + AMP + diphosphate</text>
        <dbReference type="Rhea" id="RHEA:23540"/>
        <dbReference type="Rhea" id="RHEA-COMP:9663"/>
        <dbReference type="Rhea" id="RHEA-COMP:9680"/>
        <dbReference type="ChEBI" id="CHEBI:29985"/>
        <dbReference type="ChEBI" id="CHEBI:30616"/>
        <dbReference type="ChEBI" id="CHEBI:33019"/>
        <dbReference type="ChEBI" id="CHEBI:78442"/>
        <dbReference type="ChEBI" id="CHEBI:78520"/>
        <dbReference type="ChEBI" id="CHEBI:456215"/>
        <dbReference type="EC" id="6.1.1.17"/>
    </reaction>
</comment>
<dbReference type="InterPro" id="IPR001412">
    <property type="entry name" value="aa-tRNA-synth_I_CS"/>
</dbReference>
<dbReference type="InterPro" id="IPR000924">
    <property type="entry name" value="Glu/Gln-tRNA-synth"/>
</dbReference>
<keyword evidence="6 11" id="KW-0547">Nucleotide-binding</keyword>
<dbReference type="AlphaFoldDB" id="A0A0R2HAG7"/>
<gene>
    <name evidence="11" type="primary">gltX</name>
    <name evidence="14" type="ORF">IV50_GL000809</name>
</gene>
<comment type="caution">
    <text evidence="14">The sequence shown here is derived from an EMBL/GenBank/DDBJ whole genome shotgun (WGS) entry which is preliminary data.</text>
</comment>
<evidence type="ECO:0000256" key="10">
    <source>
        <dbReference type="ARBA" id="ARBA00048351"/>
    </source>
</evidence>
<evidence type="ECO:0000313" key="15">
    <source>
        <dbReference type="Proteomes" id="UP000051992"/>
    </source>
</evidence>
<dbReference type="EMBL" id="JQBM01000002">
    <property type="protein sequence ID" value="KRN46532.1"/>
    <property type="molecule type" value="Genomic_DNA"/>
</dbReference>
<keyword evidence="5 11" id="KW-0436">Ligase</keyword>
<dbReference type="GO" id="GO:0004818">
    <property type="term" value="F:glutamate-tRNA ligase activity"/>
    <property type="evidence" value="ECO:0007669"/>
    <property type="project" value="UniProtKB-UniRule"/>
</dbReference>
<dbReference type="GO" id="GO:0005524">
    <property type="term" value="F:ATP binding"/>
    <property type="evidence" value="ECO:0007669"/>
    <property type="project" value="UniProtKB-UniRule"/>
</dbReference>
<dbReference type="CDD" id="cd00808">
    <property type="entry name" value="GluRS_core"/>
    <property type="match status" value="1"/>
</dbReference>
<feature type="short sequence motif" description="'KMSKS' region" evidence="11">
    <location>
        <begin position="274"/>
        <end position="278"/>
    </location>
</feature>
<evidence type="ECO:0000313" key="14">
    <source>
        <dbReference type="EMBL" id="KRN46532.1"/>
    </source>
</evidence>
<evidence type="ECO:0000256" key="9">
    <source>
        <dbReference type="ARBA" id="ARBA00023146"/>
    </source>
</evidence>
<keyword evidence="15" id="KW-1185">Reference proteome</keyword>
<reference evidence="14 15" key="1">
    <citation type="journal article" date="2015" name="Genome Announc.">
        <title>Expanding the biotechnology potential of lactobacilli through comparative genomics of 213 strains and associated genera.</title>
        <authorList>
            <person name="Sun Z."/>
            <person name="Harris H.M."/>
            <person name="McCann A."/>
            <person name="Guo C."/>
            <person name="Argimon S."/>
            <person name="Zhang W."/>
            <person name="Yang X."/>
            <person name="Jeffery I.B."/>
            <person name="Cooney J.C."/>
            <person name="Kagawa T.F."/>
            <person name="Liu W."/>
            <person name="Song Y."/>
            <person name="Salvetti E."/>
            <person name="Wrobel A."/>
            <person name="Rasinkangas P."/>
            <person name="Parkhill J."/>
            <person name="Rea M.C."/>
            <person name="O'Sullivan O."/>
            <person name="Ritari J."/>
            <person name="Douillard F.P."/>
            <person name="Paul Ross R."/>
            <person name="Yang R."/>
            <person name="Briner A.E."/>
            <person name="Felis G.E."/>
            <person name="de Vos W.M."/>
            <person name="Barrangou R."/>
            <person name="Klaenhammer T.R."/>
            <person name="Caufield P.W."/>
            <person name="Cui Y."/>
            <person name="Zhang H."/>
            <person name="O'Toole P.W."/>
        </authorList>
    </citation>
    <scope>NUCLEOTIDE SEQUENCE [LARGE SCALE GENOMIC DNA]</scope>
    <source>
        <strain evidence="14 15">DSM 20410</strain>
    </source>
</reference>
<evidence type="ECO:0000256" key="7">
    <source>
        <dbReference type="ARBA" id="ARBA00022840"/>
    </source>
</evidence>
<dbReference type="PROSITE" id="PS00178">
    <property type="entry name" value="AA_TRNA_LIGASE_I"/>
    <property type="match status" value="1"/>
</dbReference>
<protein>
    <recommendedName>
        <fullName evidence="11">Glutamate--tRNA ligase</fullName>
        <ecNumber evidence="11">6.1.1.17</ecNumber>
    </recommendedName>
    <alternativeName>
        <fullName evidence="11">Glutamyl-tRNA synthetase</fullName>
        <shortName evidence="11">GluRS</shortName>
    </alternativeName>
</protein>
<dbReference type="SUPFAM" id="SSF52374">
    <property type="entry name" value="Nucleotidylyl transferase"/>
    <property type="match status" value="1"/>
</dbReference>
<comment type="similarity">
    <text evidence="2 11">Belongs to the class-I aminoacyl-tRNA synthetase family. Glutamate--tRNA ligase type 1 subfamily.</text>
</comment>
<dbReference type="PATRIC" id="fig|1629.5.peg.815"/>
<dbReference type="PRINTS" id="PR00987">
    <property type="entry name" value="TRNASYNTHGLU"/>
</dbReference>
<dbReference type="InterPro" id="IPR033910">
    <property type="entry name" value="GluRS_core"/>
</dbReference>
<proteinExistence type="inferred from homology"/>
<keyword evidence="7 11" id="KW-0067">ATP-binding</keyword>
<dbReference type="Gene3D" id="1.10.10.350">
    <property type="match status" value="1"/>
</dbReference>
<dbReference type="InterPro" id="IPR014729">
    <property type="entry name" value="Rossmann-like_a/b/a_fold"/>
</dbReference>
<feature type="domain" description="Glutamyl/glutaminyl-tRNA synthetase class Ib catalytic" evidence="12">
    <location>
        <begin position="20"/>
        <end position="345"/>
    </location>
</feature>
<dbReference type="Proteomes" id="UP000051992">
    <property type="component" value="Unassembled WGS sequence"/>
</dbReference>
<name>A0A0R2HAG7_WEIVI</name>